<comment type="similarity">
    <text evidence="2 7">Belongs to the peptidase M14 family.</text>
</comment>
<dbReference type="AlphaFoldDB" id="A0A4Q7MC86"/>
<dbReference type="SMART" id="SM00631">
    <property type="entry name" value="Zn_pept"/>
    <property type="match status" value="1"/>
</dbReference>
<keyword evidence="8" id="KW-0732">Signal</keyword>
<evidence type="ECO:0000256" key="1">
    <source>
        <dbReference type="ARBA" id="ARBA00001947"/>
    </source>
</evidence>
<keyword evidence="6" id="KW-0482">Metalloprotease</keyword>
<comment type="cofactor">
    <cofactor evidence="1">
        <name>Zn(2+)</name>
        <dbReference type="ChEBI" id="CHEBI:29105"/>
    </cofactor>
</comment>
<comment type="caution">
    <text evidence="10">The sequence shown here is derived from an EMBL/GenBank/DDBJ whole genome shotgun (WGS) entry which is preliminary data.</text>
</comment>
<dbReference type="InterPro" id="IPR000834">
    <property type="entry name" value="Peptidase_M14"/>
</dbReference>
<evidence type="ECO:0000256" key="8">
    <source>
        <dbReference type="SAM" id="SignalP"/>
    </source>
</evidence>
<evidence type="ECO:0000256" key="4">
    <source>
        <dbReference type="ARBA" id="ARBA00022801"/>
    </source>
</evidence>
<dbReference type="PANTHER" id="PTHR11705">
    <property type="entry name" value="PROTEASE FAMILY M14 CARBOXYPEPTIDASE A,B"/>
    <property type="match status" value="1"/>
</dbReference>
<dbReference type="Proteomes" id="UP000293874">
    <property type="component" value="Unassembled WGS sequence"/>
</dbReference>
<feature type="signal peptide" evidence="8">
    <location>
        <begin position="1"/>
        <end position="23"/>
    </location>
</feature>
<evidence type="ECO:0000313" key="10">
    <source>
        <dbReference type="EMBL" id="RZS65604.1"/>
    </source>
</evidence>
<feature type="domain" description="Peptidase M14" evidence="9">
    <location>
        <begin position="24"/>
        <end position="379"/>
    </location>
</feature>
<comment type="caution">
    <text evidence="7">Lacks conserved residue(s) required for the propagation of feature annotation.</text>
</comment>
<keyword evidence="4" id="KW-0378">Hydrolase</keyword>
<evidence type="ECO:0000256" key="7">
    <source>
        <dbReference type="PROSITE-ProRule" id="PRU01379"/>
    </source>
</evidence>
<dbReference type="GO" id="GO:0006508">
    <property type="term" value="P:proteolysis"/>
    <property type="evidence" value="ECO:0007669"/>
    <property type="project" value="UniProtKB-KW"/>
</dbReference>
<dbReference type="Pfam" id="PF00246">
    <property type="entry name" value="Peptidase_M14"/>
    <property type="match status" value="1"/>
</dbReference>
<feature type="chain" id="PRO_5020685341" evidence="8">
    <location>
        <begin position="24"/>
        <end position="546"/>
    </location>
</feature>
<proteinExistence type="inferred from homology"/>
<dbReference type="Gene3D" id="3.40.630.10">
    <property type="entry name" value="Zn peptidases"/>
    <property type="match status" value="1"/>
</dbReference>
<organism evidence="10 11">
    <name type="scientific">Pseudobacter ginsenosidimutans</name>
    <dbReference type="NCBI Taxonomy" id="661488"/>
    <lineage>
        <taxon>Bacteria</taxon>
        <taxon>Pseudomonadati</taxon>
        <taxon>Bacteroidota</taxon>
        <taxon>Chitinophagia</taxon>
        <taxon>Chitinophagales</taxon>
        <taxon>Chitinophagaceae</taxon>
        <taxon>Pseudobacter</taxon>
    </lineage>
</organism>
<dbReference type="InterPro" id="IPR018247">
    <property type="entry name" value="EF_Hand_1_Ca_BS"/>
</dbReference>
<dbReference type="GO" id="GO:0008270">
    <property type="term" value="F:zinc ion binding"/>
    <property type="evidence" value="ECO:0007669"/>
    <property type="project" value="InterPro"/>
</dbReference>
<evidence type="ECO:0000256" key="6">
    <source>
        <dbReference type="ARBA" id="ARBA00023049"/>
    </source>
</evidence>
<evidence type="ECO:0000313" key="11">
    <source>
        <dbReference type="Proteomes" id="UP000293874"/>
    </source>
</evidence>
<accession>A0A4Q7MC86</accession>
<evidence type="ECO:0000256" key="2">
    <source>
        <dbReference type="ARBA" id="ARBA00005988"/>
    </source>
</evidence>
<dbReference type="GO" id="GO:0004181">
    <property type="term" value="F:metallocarboxypeptidase activity"/>
    <property type="evidence" value="ECO:0007669"/>
    <property type="project" value="InterPro"/>
</dbReference>
<evidence type="ECO:0000256" key="5">
    <source>
        <dbReference type="ARBA" id="ARBA00022833"/>
    </source>
</evidence>
<dbReference type="GO" id="GO:0005615">
    <property type="term" value="C:extracellular space"/>
    <property type="evidence" value="ECO:0007669"/>
    <property type="project" value="TreeGrafter"/>
</dbReference>
<sequence>MRKALTALALCSLPILLAAQSPADYSNHQQQSRRIQALASGYPSLVSVQSLTKTAGGKDIWMITIGTQPADAKPAIAIVGGVEGQHLLGAELALGFAENLLAASQSDSIRQLLNRTTFYVFPNMSPDASEQYFAKLKYERQANAGKTDDDRDGKLNEDDFDDLDNNGKITFMRVESPIGQYKLHPDDPRVLIKADPAKGEKGQYLLYSEGIDNDKDDRFNEDGEGGVHFNKNLTHNYPPFIPGSGEFAVSEPETRALLDKLYELFNVFAVASFSSNNNLSTPLSYNAAAASQKLVNGWLEADVRANAAVSDLYNKTVTFKDAPRTNAAGGDLLSWAYYHYARYSFSTPGWAVPKTKPDTTKKEKAFTVEDPTASYLRWASQQGISNTFTDWKPISHPDFPGQKVEVGGIDPFVLINPPYKMVPAIVQQHTNFLVKLAGYQPSLEILNIKTEKVSAGLTRVTLEITNKGLLASHTKIGERNYFTKRILVKVSTTGNQQVISGRKSQLLGSLEANSSQQLSWLIKGTGKLSIEAACPTTGNASASVNL</sequence>
<keyword evidence="10" id="KW-0121">Carboxypeptidase</keyword>
<evidence type="ECO:0000259" key="9">
    <source>
        <dbReference type="PROSITE" id="PS52035"/>
    </source>
</evidence>
<reference evidence="10 11" key="1">
    <citation type="submission" date="2019-02" db="EMBL/GenBank/DDBJ databases">
        <title>Genomic Encyclopedia of Type Strains, Phase IV (KMG-IV): sequencing the most valuable type-strain genomes for metagenomic binning, comparative biology and taxonomic classification.</title>
        <authorList>
            <person name="Goeker M."/>
        </authorList>
    </citation>
    <scope>NUCLEOTIDE SEQUENCE [LARGE SCALE GENOMIC DNA]</scope>
    <source>
        <strain evidence="10 11">DSM 18116</strain>
    </source>
</reference>
<dbReference type="PANTHER" id="PTHR11705:SF143">
    <property type="entry name" value="SLL0236 PROTEIN"/>
    <property type="match status" value="1"/>
</dbReference>
<dbReference type="OrthoDB" id="5294005at2"/>
<name>A0A4Q7MC86_9BACT</name>
<keyword evidence="11" id="KW-1185">Reference proteome</keyword>
<dbReference type="CDD" id="cd06905">
    <property type="entry name" value="M14-like"/>
    <property type="match status" value="1"/>
</dbReference>
<gene>
    <name evidence="10" type="ORF">EV199_5779</name>
</gene>
<keyword evidence="5" id="KW-0862">Zinc</keyword>
<dbReference type="PROSITE" id="PS52035">
    <property type="entry name" value="PEPTIDASE_M14"/>
    <property type="match status" value="1"/>
</dbReference>
<evidence type="ECO:0000256" key="3">
    <source>
        <dbReference type="ARBA" id="ARBA00022670"/>
    </source>
</evidence>
<protein>
    <submittedName>
        <fullName evidence="10">Zinc carboxypeptidase</fullName>
    </submittedName>
</protein>
<keyword evidence="3" id="KW-0645">Protease</keyword>
<dbReference type="EMBL" id="SGXA01000005">
    <property type="protein sequence ID" value="RZS65604.1"/>
    <property type="molecule type" value="Genomic_DNA"/>
</dbReference>
<dbReference type="RefSeq" id="WP_130544257.1">
    <property type="nucleotide sequence ID" value="NZ_CP042431.1"/>
</dbReference>
<dbReference type="SUPFAM" id="SSF53187">
    <property type="entry name" value="Zn-dependent exopeptidases"/>
    <property type="match status" value="1"/>
</dbReference>
<dbReference type="PROSITE" id="PS00018">
    <property type="entry name" value="EF_HAND_1"/>
    <property type="match status" value="1"/>
</dbReference>